<feature type="chain" id="PRO_5004190766" description="Dipeptide epimerase" evidence="8">
    <location>
        <begin position="26"/>
        <end position="371"/>
    </location>
</feature>
<dbReference type="InterPro" id="IPR034593">
    <property type="entry name" value="DgoD-like"/>
</dbReference>
<accession>Q1IJ94</accession>
<dbReference type="AlphaFoldDB" id="Q1IJ94"/>
<dbReference type="GO" id="GO:0046872">
    <property type="term" value="F:metal ion binding"/>
    <property type="evidence" value="ECO:0007669"/>
    <property type="project" value="UniProtKB-KW"/>
</dbReference>
<gene>
    <name evidence="10" type="ordered locus">Acid345_4056</name>
</gene>
<dbReference type="OrthoDB" id="9775391at2"/>
<dbReference type="EC" id="5.1.1.-" evidence="7"/>
<feature type="signal peptide" evidence="8">
    <location>
        <begin position="1"/>
        <end position="25"/>
    </location>
</feature>
<dbReference type="SFLD" id="SFLDG00180">
    <property type="entry name" value="muconate_cycloisomerase"/>
    <property type="match status" value="1"/>
</dbReference>
<dbReference type="PANTHER" id="PTHR48080">
    <property type="entry name" value="D-GALACTONATE DEHYDRATASE-RELATED"/>
    <property type="match status" value="1"/>
</dbReference>
<name>Q1IJ94_KORVE</name>
<evidence type="ECO:0000256" key="1">
    <source>
        <dbReference type="ARBA" id="ARBA00008031"/>
    </source>
</evidence>
<evidence type="ECO:0000313" key="11">
    <source>
        <dbReference type="Proteomes" id="UP000002432"/>
    </source>
</evidence>
<dbReference type="InterPro" id="IPR029065">
    <property type="entry name" value="Enolase_C-like"/>
</dbReference>
<dbReference type="InterPro" id="IPR029017">
    <property type="entry name" value="Enolase-like_N"/>
</dbReference>
<dbReference type="eggNOG" id="COG4948">
    <property type="taxonomic scope" value="Bacteria"/>
</dbReference>
<dbReference type="InterPro" id="IPR006311">
    <property type="entry name" value="TAT_signal"/>
</dbReference>
<dbReference type="EMBL" id="CP000360">
    <property type="protein sequence ID" value="ABF43056.1"/>
    <property type="molecule type" value="Genomic_DNA"/>
</dbReference>
<feature type="active site" description="Proton acceptor; specific for (R)-substrate epimerization" evidence="5">
    <location>
        <position position="187"/>
    </location>
</feature>
<comment type="similarity">
    <text evidence="1 7">Belongs to the mandelate racemase/muconate lactonizing enzyme family.</text>
</comment>
<feature type="domain" description="Mandelate racemase/muconate lactonizing enzyme C-terminal" evidence="9">
    <location>
        <begin position="168"/>
        <end position="259"/>
    </location>
</feature>
<dbReference type="STRING" id="204669.Acid345_4056"/>
<dbReference type="Gene3D" id="3.20.20.120">
    <property type="entry name" value="Enolase-like C-terminal domain"/>
    <property type="match status" value="1"/>
</dbReference>
<evidence type="ECO:0000256" key="2">
    <source>
        <dbReference type="ARBA" id="ARBA00022723"/>
    </source>
</evidence>
<dbReference type="InterPro" id="IPR013341">
    <property type="entry name" value="Mandelate_racemase_N_dom"/>
</dbReference>
<dbReference type="SFLD" id="SFLDS00001">
    <property type="entry name" value="Enolase"/>
    <property type="match status" value="1"/>
</dbReference>
<dbReference type="CDD" id="cd03319">
    <property type="entry name" value="L-Ala-DL-Glu_epimerase"/>
    <property type="match status" value="1"/>
</dbReference>
<dbReference type="Pfam" id="PF13378">
    <property type="entry name" value="MR_MLE_C"/>
    <property type="match status" value="1"/>
</dbReference>
<dbReference type="InterPro" id="IPR013342">
    <property type="entry name" value="Mandelate_racemase_C"/>
</dbReference>
<dbReference type="InterPro" id="IPR034603">
    <property type="entry name" value="Dipeptide_epimerase"/>
</dbReference>
<evidence type="ECO:0000256" key="4">
    <source>
        <dbReference type="ARBA" id="ARBA00023235"/>
    </source>
</evidence>
<feature type="binding site" evidence="6">
    <location>
        <position position="263"/>
    </location>
    <ligand>
        <name>Mg(2+)</name>
        <dbReference type="ChEBI" id="CHEBI:18420"/>
    </ligand>
</feature>
<evidence type="ECO:0000256" key="3">
    <source>
        <dbReference type="ARBA" id="ARBA00022842"/>
    </source>
</evidence>
<feature type="active site" description="Proton acceptor; specific for (S)-substrate epimerization" evidence="5">
    <location>
        <position position="285"/>
    </location>
</feature>
<sequence length="371" mass="40403">MNRRELLQLSTAAGAALLLSNSALAQASQSTDGHWHTSVERLKLRHTWTTTMSSSEYRDTLHARFTSDGVVGYGEGAPIVRYREDAATGQKALESQMAFLNAVDPWHFEKVMAELAQKMEGNFAAKAAIDIALMDWAGKRLNAPIYRMLGLDAADAPVTTFSIGIDTPEITRQKVREAEEFPVLKIKVGLKTDEATVEAVRSVTKKPLRVDANEGWTDKEEAVRKINWLESQGVEFVEQPMPAHMIEETRWVRSKVHLPILADEAAVNAHAIPGLMNAYDGINVKLDKCGGIQQSLKMINVAKALGMKTMLGCMVSTSVSVTAAAHLSPLVDYADLDGNLLIANDPFTGVKVEKGKLVLPNGPGLGLTKNS</sequence>
<dbReference type="RefSeq" id="WP_011524855.1">
    <property type="nucleotide sequence ID" value="NC_008009.1"/>
</dbReference>
<dbReference type="PANTHER" id="PTHR48080:SF3">
    <property type="entry name" value="ENOLASE SUPERFAMILY MEMBER DDB_G0284701"/>
    <property type="match status" value="1"/>
</dbReference>
<evidence type="ECO:0000256" key="5">
    <source>
        <dbReference type="PIRSR" id="PIRSR634603-1"/>
    </source>
</evidence>
<dbReference type="Proteomes" id="UP000002432">
    <property type="component" value="Chromosome"/>
</dbReference>
<evidence type="ECO:0000256" key="7">
    <source>
        <dbReference type="RuleBase" id="RU366006"/>
    </source>
</evidence>
<comment type="cofactor">
    <cofactor evidence="6 7">
        <name>Mg(2+)</name>
        <dbReference type="ChEBI" id="CHEBI:18420"/>
    </cofactor>
    <text evidence="6 7">Binds 1 Mg(2+) ion per subunit.</text>
</comment>
<feature type="binding site" evidence="6">
    <location>
        <position position="238"/>
    </location>
    <ligand>
        <name>Mg(2+)</name>
        <dbReference type="ChEBI" id="CHEBI:18420"/>
    </ligand>
</feature>
<proteinExistence type="inferred from homology"/>
<keyword evidence="3 6" id="KW-0460">Magnesium</keyword>
<dbReference type="SMART" id="SM00922">
    <property type="entry name" value="MR_MLE"/>
    <property type="match status" value="1"/>
</dbReference>
<keyword evidence="4 7" id="KW-0413">Isomerase</keyword>
<keyword evidence="11" id="KW-1185">Reference proteome</keyword>
<dbReference type="InterPro" id="IPR036849">
    <property type="entry name" value="Enolase-like_C_sf"/>
</dbReference>
<dbReference type="SUPFAM" id="SSF51604">
    <property type="entry name" value="Enolase C-terminal domain-like"/>
    <property type="match status" value="1"/>
</dbReference>
<dbReference type="EnsemblBacteria" id="ABF43056">
    <property type="protein sequence ID" value="ABF43056"/>
    <property type="gene ID" value="Acid345_4056"/>
</dbReference>
<protein>
    <recommendedName>
        <fullName evidence="7">Dipeptide epimerase</fullName>
        <ecNumber evidence="7">5.1.1.-</ecNumber>
    </recommendedName>
</protein>
<evidence type="ECO:0000313" key="10">
    <source>
        <dbReference type="EMBL" id="ABF43056.1"/>
    </source>
</evidence>
<dbReference type="Pfam" id="PF02746">
    <property type="entry name" value="MR_MLE_N"/>
    <property type="match status" value="1"/>
</dbReference>
<feature type="binding site" evidence="6">
    <location>
        <position position="211"/>
    </location>
    <ligand>
        <name>Mg(2+)</name>
        <dbReference type="ChEBI" id="CHEBI:18420"/>
    </ligand>
</feature>
<keyword evidence="8" id="KW-0732">Signal</keyword>
<dbReference type="GO" id="GO:0016855">
    <property type="term" value="F:racemase and epimerase activity, acting on amino acids and derivatives"/>
    <property type="evidence" value="ECO:0007669"/>
    <property type="project" value="UniProtKB-UniRule"/>
</dbReference>
<dbReference type="PROSITE" id="PS51318">
    <property type="entry name" value="TAT"/>
    <property type="match status" value="1"/>
</dbReference>
<evidence type="ECO:0000256" key="8">
    <source>
        <dbReference type="SAM" id="SignalP"/>
    </source>
</evidence>
<evidence type="ECO:0000256" key="6">
    <source>
        <dbReference type="PIRSR" id="PIRSR634603-3"/>
    </source>
</evidence>
<keyword evidence="2 6" id="KW-0479">Metal-binding</keyword>
<dbReference type="HOGENOM" id="CLU_030273_4_3_0"/>
<dbReference type="SUPFAM" id="SSF54826">
    <property type="entry name" value="Enolase N-terminal domain-like"/>
    <property type="match status" value="1"/>
</dbReference>
<evidence type="ECO:0000259" key="9">
    <source>
        <dbReference type="SMART" id="SM00922"/>
    </source>
</evidence>
<dbReference type="KEGG" id="aba:Acid345_4056"/>
<reference evidence="10 11" key="1">
    <citation type="journal article" date="2009" name="Appl. Environ. Microbiol.">
        <title>Three genomes from the phylum Acidobacteria provide insight into the lifestyles of these microorganisms in soils.</title>
        <authorList>
            <person name="Ward N.L."/>
            <person name="Challacombe J.F."/>
            <person name="Janssen P.H."/>
            <person name="Henrissat B."/>
            <person name="Coutinho P.M."/>
            <person name="Wu M."/>
            <person name="Xie G."/>
            <person name="Haft D.H."/>
            <person name="Sait M."/>
            <person name="Badger J."/>
            <person name="Barabote R.D."/>
            <person name="Bradley B."/>
            <person name="Brettin T.S."/>
            <person name="Brinkac L.M."/>
            <person name="Bruce D."/>
            <person name="Creasy T."/>
            <person name="Daugherty S.C."/>
            <person name="Davidsen T.M."/>
            <person name="DeBoy R.T."/>
            <person name="Detter J.C."/>
            <person name="Dodson R.J."/>
            <person name="Durkin A.S."/>
            <person name="Ganapathy A."/>
            <person name="Gwinn-Giglio M."/>
            <person name="Han C.S."/>
            <person name="Khouri H."/>
            <person name="Kiss H."/>
            <person name="Kothari S.P."/>
            <person name="Madupu R."/>
            <person name="Nelson K.E."/>
            <person name="Nelson W.C."/>
            <person name="Paulsen I."/>
            <person name="Penn K."/>
            <person name="Ren Q."/>
            <person name="Rosovitz M.J."/>
            <person name="Selengut J.D."/>
            <person name="Shrivastava S."/>
            <person name="Sullivan S.A."/>
            <person name="Tapia R."/>
            <person name="Thompson L.S."/>
            <person name="Watkins K.L."/>
            <person name="Yang Q."/>
            <person name="Yu C."/>
            <person name="Zafar N."/>
            <person name="Zhou L."/>
            <person name="Kuske C.R."/>
        </authorList>
    </citation>
    <scope>NUCLEOTIDE SEQUENCE [LARGE SCALE GENOMIC DNA]</scope>
    <source>
        <strain evidence="10 11">Ellin345</strain>
    </source>
</reference>
<dbReference type="Gene3D" id="3.30.390.10">
    <property type="entry name" value="Enolase-like, N-terminal domain"/>
    <property type="match status" value="1"/>
</dbReference>
<organism evidence="10 11">
    <name type="scientific">Koribacter versatilis (strain Ellin345)</name>
    <dbReference type="NCBI Taxonomy" id="204669"/>
    <lineage>
        <taxon>Bacteria</taxon>
        <taxon>Pseudomonadati</taxon>
        <taxon>Acidobacteriota</taxon>
        <taxon>Terriglobia</taxon>
        <taxon>Terriglobales</taxon>
        <taxon>Candidatus Korobacteraceae</taxon>
        <taxon>Candidatus Korobacter</taxon>
    </lineage>
</organism>